<reference evidence="3 4" key="1">
    <citation type="submission" date="2024-11" db="EMBL/GenBank/DDBJ databases">
        <title>A near-complete genome assembly of Cinchona calisaya.</title>
        <authorList>
            <person name="Lian D.C."/>
            <person name="Zhao X.W."/>
            <person name="Wei L."/>
        </authorList>
    </citation>
    <scope>NUCLEOTIDE SEQUENCE [LARGE SCALE GENOMIC DNA]</scope>
    <source>
        <tissue evidence="3">Nenye</tissue>
    </source>
</reference>
<accession>A0ABD2Z8V6</accession>
<dbReference type="Proteomes" id="UP001630127">
    <property type="component" value="Unassembled WGS sequence"/>
</dbReference>
<proteinExistence type="predicted"/>
<organism evidence="3 4">
    <name type="scientific">Cinchona calisaya</name>
    <dbReference type="NCBI Taxonomy" id="153742"/>
    <lineage>
        <taxon>Eukaryota</taxon>
        <taxon>Viridiplantae</taxon>
        <taxon>Streptophyta</taxon>
        <taxon>Embryophyta</taxon>
        <taxon>Tracheophyta</taxon>
        <taxon>Spermatophyta</taxon>
        <taxon>Magnoliopsida</taxon>
        <taxon>eudicotyledons</taxon>
        <taxon>Gunneridae</taxon>
        <taxon>Pentapetalae</taxon>
        <taxon>asterids</taxon>
        <taxon>lamiids</taxon>
        <taxon>Gentianales</taxon>
        <taxon>Rubiaceae</taxon>
        <taxon>Cinchonoideae</taxon>
        <taxon>Cinchoneae</taxon>
        <taxon>Cinchona</taxon>
    </lineage>
</organism>
<sequence length="144" mass="15300">MSSPPPPPPPPQLLDPFGQQQQAYTAHSGHGSVGPVIAVLAVISILGAIAVMIGRLCSGRGIFGHGPHYDFERWVETKCSSCVDGRVESPAPRRMVTEHRRSSSSATSAAARGEVEEVGDQEMSHEVEEDQATSSSHPLPPHNS</sequence>
<feature type="transmembrane region" description="Helical" evidence="2">
    <location>
        <begin position="33"/>
        <end position="53"/>
    </location>
</feature>
<dbReference type="AlphaFoldDB" id="A0ABD2Z8V6"/>
<evidence type="ECO:0000313" key="4">
    <source>
        <dbReference type="Proteomes" id="UP001630127"/>
    </source>
</evidence>
<feature type="region of interest" description="Disordered" evidence="1">
    <location>
        <begin position="84"/>
        <end position="144"/>
    </location>
</feature>
<feature type="region of interest" description="Disordered" evidence="1">
    <location>
        <begin position="1"/>
        <end position="29"/>
    </location>
</feature>
<dbReference type="EMBL" id="JBJUIK010000010">
    <property type="protein sequence ID" value="KAL3515246.1"/>
    <property type="molecule type" value="Genomic_DNA"/>
</dbReference>
<keyword evidence="4" id="KW-1185">Reference proteome</keyword>
<comment type="caution">
    <text evidence="3">The sequence shown here is derived from an EMBL/GenBank/DDBJ whole genome shotgun (WGS) entry which is preliminary data.</text>
</comment>
<evidence type="ECO:0000256" key="2">
    <source>
        <dbReference type="SAM" id="Phobius"/>
    </source>
</evidence>
<evidence type="ECO:0000313" key="3">
    <source>
        <dbReference type="EMBL" id="KAL3515246.1"/>
    </source>
</evidence>
<feature type="compositionally biased region" description="Pro residues" evidence="1">
    <location>
        <begin position="1"/>
        <end position="13"/>
    </location>
</feature>
<keyword evidence="2" id="KW-0812">Transmembrane</keyword>
<dbReference type="PANTHER" id="PTHR33429:SF2">
    <property type="entry name" value="OS01G0888850 PROTEIN"/>
    <property type="match status" value="1"/>
</dbReference>
<feature type="compositionally biased region" description="Low complexity" evidence="1">
    <location>
        <begin position="103"/>
        <end position="112"/>
    </location>
</feature>
<dbReference type="PANTHER" id="PTHR33429">
    <property type="entry name" value="OS02G0708000 PROTEIN-RELATED"/>
    <property type="match status" value="1"/>
</dbReference>
<gene>
    <name evidence="3" type="ORF">ACH5RR_022148</name>
</gene>
<name>A0ABD2Z8V6_9GENT</name>
<keyword evidence="2" id="KW-1133">Transmembrane helix</keyword>
<keyword evidence="2" id="KW-0472">Membrane</keyword>
<protein>
    <submittedName>
        <fullName evidence="3">Uncharacterized protein</fullName>
    </submittedName>
</protein>
<evidence type="ECO:0000256" key="1">
    <source>
        <dbReference type="SAM" id="MobiDB-lite"/>
    </source>
</evidence>